<proteinExistence type="predicted"/>
<dbReference type="InterPro" id="IPR035940">
    <property type="entry name" value="CAP_sf"/>
</dbReference>
<dbReference type="Gene3D" id="2.20.230.10">
    <property type="entry name" value="Resuscitation-promoting factor rpfb"/>
    <property type="match status" value="5"/>
</dbReference>
<reference evidence="5 6" key="1">
    <citation type="submission" date="2016-02" db="EMBL/GenBank/DDBJ databases">
        <authorList>
            <consortium name="Pathogen Informatics"/>
        </authorList>
    </citation>
    <scope>NUCLEOTIDE SEQUENCE [LARGE SCALE GENOMIC DNA]</scope>
    <source>
        <strain evidence="5 6">LSS82</strain>
    </source>
</reference>
<evidence type="ECO:0000256" key="2">
    <source>
        <dbReference type="SAM" id="MobiDB-lite"/>
    </source>
</evidence>
<dbReference type="AlphaFoldDB" id="A0A0Z8LBI1"/>
<evidence type="ECO:0000313" key="6">
    <source>
        <dbReference type="Proteomes" id="UP000074825"/>
    </source>
</evidence>
<evidence type="ECO:0000256" key="1">
    <source>
        <dbReference type="ARBA" id="ARBA00022729"/>
    </source>
</evidence>
<sequence>MVYSRTQRIQEEKKQRLRYGIRKFTGLGAASALLGVGLLTSLSVHAQTKTAEVRYDYVTTEELTEVEKNAIFTELPAQVTEDVNYYLVYRKVGSSILPQTGESTGVLAGAIGAGLLLVGITVGRKNQRLVRSAMTLTLVGGSLVFTSVSAVTVAQLAQYGQTQTLTVGAALPDGKISIAGYEFVGYLEGKKQSSETSPTLPTGSIDKAEENENLPVQPTQPVDENKSDIPAESTPSEDKVTDASAEQKPSEDKVEEVPVESKPAEKPVEETGSGQVIGTEDKVISETGKPVQPEIPAPVEKPAVPGETETTVIPGEEKPVSPELPTNPAEPDRPVDTVRTDVEKQVTVIKYGTSYVKDTSLPAGESKVLTQGVDGKQTVTTKVTYTNNVETAREIVATETIEPVTEVIAYNDEVSKKREELIESLTTVSFATERRANADLEVGSERVLVAGVNGQTKTLTKKVYDSTGAVISEEVVSTEVVTQPVTQVIEYGTKPKSVVETTEETKVTELDYTVETRQNPDLEKGQTRTLTKGRKGTLTQTYRITKTNGNETARELVKEERVEPVNEIIEVGTKAVVRYQTRQETSVIPFTTETRQVDSLFEGESRELVAGVDGQQTQTYKDTYVDGVKVASEMVGQPEVIQPIKRIVEVGIKKEETSQVLTETEVLAYTSIKEEDPNLPEGETKIKVQGVNGERKVRITRVTNNRTGQVSENREVISETAPVNEVLVVGTKPASTSLLDKKTLTLDEFMSLTEEQQDAFIAKKGTVPGTTIRTGATKDTLEKVESLINLDKLNAEFVNLLNAARAAEGLSAVTYAGQGSDAQNAATARANEMADHGSLRYQGTIAGAHMRPDGSKWTTIYTAEQVARQGWRGENALQLGSALSAYSAIDESRIANSLFTEWMNSASHKAVMMKDLDNLQVAVGIGLNDKAIDTTFRNGVTVAMLELVEPKP</sequence>
<dbReference type="Gene3D" id="3.40.33.10">
    <property type="entry name" value="CAP"/>
    <property type="match status" value="1"/>
</dbReference>
<feature type="domain" description="G5" evidence="4">
    <location>
        <begin position="414"/>
        <end position="495"/>
    </location>
</feature>
<feature type="region of interest" description="Disordered" evidence="2">
    <location>
        <begin position="190"/>
        <end position="335"/>
    </location>
</feature>
<dbReference type="EMBL" id="FIIF01000012">
    <property type="protein sequence ID" value="CYV87586.1"/>
    <property type="molecule type" value="Genomic_DNA"/>
</dbReference>
<feature type="domain" description="G5" evidence="4">
    <location>
        <begin position="335"/>
        <end position="414"/>
    </location>
</feature>
<feature type="domain" description="G5" evidence="4">
    <location>
        <begin position="574"/>
        <end position="654"/>
    </location>
</feature>
<dbReference type="GO" id="GO:0016787">
    <property type="term" value="F:hydrolase activity"/>
    <property type="evidence" value="ECO:0007669"/>
    <property type="project" value="UniProtKB-KW"/>
</dbReference>
<dbReference type="SMART" id="SM01208">
    <property type="entry name" value="G5"/>
    <property type="match status" value="5"/>
</dbReference>
<keyword evidence="1" id="KW-0732">Signal</keyword>
<evidence type="ECO:0000259" key="4">
    <source>
        <dbReference type="PROSITE" id="PS51109"/>
    </source>
</evidence>
<feature type="domain" description="G5" evidence="4">
    <location>
        <begin position="496"/>
        <end position="575"/>
    </location>
</feature>
<feature type="domain" description="G5" evidence="4">
    <location>
        <begin position="652"/>
        <end position="733"/>
    </location>
</feature>
<dbReference type="InterPro" id="IPR011098">
    <property type="entry name" value="G5_dom"/>
</dbReference>
<gene>
    <name evidence="5" type="primary">iga</name>
    <name evidence="5" type="ORF">ERS132444_01611</name>
</gene>
<evidence type="ECO:0000313" key="5">
    <source>
        <dbReference type="EMBL" id="CYV87586.1"/>
    </source>
</evidence>
<protein>
    <submittedName>
        <fullName evidence="5">LPXTG cell wall surface protein</fullName>
        <ecNumber evidence="5">3.4.24.13</ecNumber>
    </submittedName>
</protein>
<feature type="transmembrane region" description="Helical" evidence="3">
    <location>
        <begin position="104"/>
        <end position="123"/>
    </location>
</feature>
<keyword evidence="3" id="KW-0472">Membrane</keyword>
<feature type="transmembrane region" description="Helical" evidence="3">
    <location>
        <begin position="21"/>
        <end position="44"/>
    </location>
</feature>
<dbReference type="NCBIfam" id="TIGR01167">
    <property type="entry name" value="LPXTG_anchor"/>
    <property type="match status" value="1"/>
</dbReference>
<evidence type="ECO:0000256" key="3">
    <source>
        <dbReference type="SAM" id="Phobius"/>
    </source>
</evidence>
<keyword evidence="3" id="KW-0812">Transmembrane</keyword>
<feature type="transmembrane region" description="Helical" evidence="3">
    <location>
        <begin position="135"/>
        <end position="157"/>
    </location>
</feature>
<organism evidence="5 6">
    <name type="scientific">Streptococcus suis</name>
    <dbReference type="NCBI Taxonomy" id="1307"/>
    <lineage>
        <taxon>Bacteria</taxon>
        <taxon>Bacillati</taxon>
        <taxon>Bacillota</taxon>
        <taxon>Bacilli</taxon>
        <taxon>Lactobacillales</taxon>
        <taxon>Streptococcaceae</taxon>
        <taxon>Streptococcus</taxon>
    </lineage>
</organism>
<accession>A0A0Z8LBI1</accession>
<dbReference type="EC" id="3.4.24.13" evidence="5"/>
<name>A0A0Z8LBI1_STRSU</name>
<keyword evidence="3" id="KW-1133">Transmembrane helix</keyword>
<dbReference type="Proteomes" id="UP000074825">
    <property type="component" value="Unassembled WGS sequence"/>
</dbReference>
<dbReference type="PROSITE" id="PS51109">
    <property type="entry name" value="G5"/>
    <property type="match status" value="5"/>
</dbReference>
<keyword evidence="5" id="KW-0378">Hydrolase</keyword>
<dbReference type="Pfam" id="PF07501">
    <property type="entry name" value="G5"/>
    <property type="match status" value="5"/>
</dbReference>
<dbReference type="RefSeq" id="WP_044757582.1">
    <property type="nucleotide sequence ID" value="NZ_CEDN01000019.1"/>
</dbReference>